<name>A0A2W5GC07_9SPHI</name>
<dbReference type="AlphaFoldDB" id="A0A2W5GC07"/>
<evidence type="ECO:0000313" key="2">
    <source>
        <dbReference type="Proteomes" id="UP000249645"/>
    </source>
</evidence>
<evidence type="ECO:0008006" key="3">
    <source>
        <dbReference type="Google" id="ProtNLM"/>
    </source>
</evidence>
<dbReference type="Proteomes" id="UP000249645">
    <property type="component" value="Unassembled WGS sequence"/>
</dbReference>
<proteinExistence type="predicted"/>
<organism evidence="1 2">
    <name type="scientific">Pseudopedobacter saltans</name>
    <dbReference type="NCBI Taxonomy" id="151895"/>
    <lineage>
        <taxon>Bacteria</taxon>
        <taxon>Pseudomonadati</taxon>
        <taxon>Bacteroidota</taxon>
        <taxon>Sphingobacteriia</taxon>
        <taxon>Sphingobacteriales</taxon>
        <taxon>Sphingobacteriaceae</taxon>
        <taxon>Pseudopedobacter</taxon>
    </lineage>
</organism>
<dbReference type="EMBL" id="QFOI01000651">
    <property type="protein sequence ID" value="PZP39719.1"/>
    <property type="molecule type" value="Genomic_DNA"/>
</dbReference>
<reference evidence="1 2" key="1">
    <citation type="submission" date="2017-11" db="EMBL/GenBank/DDBJ databases">
        <title>Infants hospitalized years apart are colonized by the same room-sourced microbial strains.</title>
        <authorList>
            <person name="Brooks B."/>
            <person name="Olm M.R."/>
            <person name="Firek B.A."/>
            <person name="Baker R."/>
            <person name="Thomas B.C."/>
            <person name="Morowitz M.J."/>
            <person name="Banfield J.F."/>
        </authorList>
    </citation>
    <scope>NUCLEOTIDE SEQUENCE [LARGE SCALE GENOMIC DNA]</scope>
    <source>
        <strain evidence="1">S2_009_000_R2_76</strain>
    </source>
</reference>
<protein>
    <recommendedName>
        <fullName evidence="3">6-bladed beta-propeller</fullName>
    </recommendedName>
</protein>
<dbReference type="Pfam" id="PF17170">
    <property type="entry name" value="DUF5128"/>
    <property type="match status" value="1"/>
</dbReference>
<evidence type="ECO:0000313" key="1">
    <source>
        <dbReference type="EMBL" id="PZP39719.1"/>
    </source>
</evidence>
<accession>A0A2W5GC07</accession>
<comment type="caution">
    <text evidence="1">The sequence shown here is derived from an EMBL/GenBank/DDBJ whole genome shotgun (WGS) entry which is preliminary data.</text>
</comment>
<gene>
    <name evidence="1" type="ORF">DI598_19780</name>
</gene>
<sequence>MRINPDDAMGGTVSQLFGSVRYVPLETTADCLFGGVTHLQVSTNFYAFYDMDTKHIYVFGRDGKFRYKIGQLYINMDLNFFSSFWLDPKNEHIRIPHSRQFSDQNNFTYQTAEYDTTGRLIYDQDLSNRFSQSYLVLGNGDYILPSESDIKDSIRFVHIAKNGMEQNVDFYYSHTPNPYVWQCVSGGNADGVLWSRRIDYTLQKMDRKGTSSQFRLVFPQSLMLDIDFYKDTVMLKDRQRIDRYFSSHSEKITSLGVPSQSGDYMLFSCIKGNDYIGSEYLYSLTSEKLYSLEQISPDSANSFLPIVSYPNQVSAFDNSTIFTVVPSFLMFTAMEANKQRNPTYPKILQTYFLQNNRKSNPVIVELKLKSSL</sequence>